<accession>A0A409YIP6</accession>
<protein>
    <recommendedName>
        <fullName evidence="2">Fungal-type protein kinase domain-containing protein</fullName>
    </recommendedName>
</protein>
<evidence type="ECO:0000313" key="4">
    <source>
        <dbReference type="Proteomes" id="UP000284842"/>
    </source>
</evidence>
<dbReference type="PANTHER" id="PTHR38248:SF2">
    <property type="entry name" value="FUNK1 11"/>
    <property type="match status" value="1"/>
</dbReference>
<comment type="caution">
    <text evidence="3">The sequence shown here is derived from an EMBL/GenBank/DDBJ whole genome shotgun (WGS) entry which is preliminary data.</text>
</comment>
<gene>
    <name evidence="3" type="ORF">CVT24_002288</name>
</gene>
<evidence type="ECO:0000256" key="1">
    <source>
        <dbReference type="SAM" id="MobiDB-lite"/>
    </source>
</evidence>
<dbReference type="AlphaFoldDB" id="A0A409YIP6"/>
<sequence>MTHHFDKGALKKRRNDVKGDSDTAKYLRKSKFYDTDWTTATEIHDRLCYEYGKPIHHVTDFVLLLKALRDAIKGHQEAYVNMNIPHRDISIRHIFYTKNPHNLCEGEAYGNLIDFDLSMKSDSTSNCHMTDFQMGTRAFDSVGILEATVSKLDTYVPNYVDDLQAFLWVLVWILDLYNPESDGSFRNHFQNPALAALDQKYSFLHRCKDGHNFIRTRYRDAVVLELILNLGSFFAEKMKHPRPTTPDKLVQEARDVAPNDYEIVLDHFQTAIDNLQSSSLASSSSYIPPITPAPESLPPRKKARDHDTSKNRLSIELGALELAIIIATTIPHTFRYFAFVVSAGEYSASQLTPYPRKYPINKASLRVLAAPQPNLDPGAEMEGTAHLFNNVALDKLVNEGKSYFDVAESKLCHGDWITVPTEPLDDVDTREMRQRPKPKREEYDMPIHHVTDFVLLLKALRDTIKGHEEAYVNMNILHRDISIRNIFYAKDRRKGEAYGNLIDFDLSMKSDGTSNHHMTDFKTGVRAFHSVGILRAVVNSLTYVPNYIDDLQAFLWVLVWILDLYNPKSDGSFGNRFQDPAPAALDQKVVFLFRCKYWDSDPCITSRYPDPVVLELILNLGSFFAEKMKHPRPTTPDKLVQETNDVALRDYQIVLDHFKTAIDKLSNATPVGLIPVSEALMRLPSRGISSP</sequence>
<dbReference type="EMBL" id="NHTK01001137">
    <property type="protein sequence ID" value="PPR02864.1"/>
    <property type="molecule type" value="Genomic_DNA"/>
</dbReference>
<dbReference type="Pfam" id="PF17667">
    <property type="entry name" value="Pkinase_fungal"/>
    <property type="match status" value="2"/>
</dbReference>
<dbReference type="OrthoDB" id="2747778at2759"/>
<reference evidence="3 4" key="1">
    <citation type="journal article" date="2018" name="Evol. Lett.">
        <title>Horizontal gene cluster transfer increased hallucinogenic mushroom diversity.</title>
        <authorList>
            <person name="Reynolds H.T."/>
            <person name="Vijayakumar V."/>
            <person name="Gluck-Thaler E."/>
            <person name="Korotkin H.B."/>
            <person name="Matheny P.B."/>
            <person name="Slot J.C."/>
        </authorList>
    </citation>
    <scope>NUCLEOTIDE SEQUENCE [LARGE SCALE GENOMIC DNA]</scope>
    <source>
        <strain evidence="3 4">2629</strain>
    </source>
</reference>
<proteinExistence type="predicted"/>
<feature type="region of interest" description="Disordered" evidence="1">
    <location>
        <begin position="281"/>
        <end position="309"/>
    </location>
</feature>
<name>A0A409YIP6_9AGAR</name>
<dbReference type="Proteomes" id="UP000284842">
    <property type="component" value="Unassembled WGS sequence"/>
</dbReference>
<evidence type="ECO:0000313" key="3">
    <source>
        <dbReference type="EMBL" id="PPR02864.1"/>
    </source>
</evidence>
<dbReference type="SUPFAM" id="SSF56112">
    <property type="entry name" value="Protein kinase-like (PK-like)"/>
    <property type="match status" value="2"/>
</dbReference>
<feature type="domain" description="Fungal-type protein kinase" evidence="2">
    <location>
        <begin position="28"/>
        <end position="173"/>
    </location>
</feature>
<dbReference type="InterPro" id="IPR011009">
    <property type="entry name" value="Kinase-like_dom_sf"/>
</dbReference>
<organism evidence="3 4">
    <name type="scientific">Panaeolus cyanescens</name>
    <dbReference type="NCBI Taxonomy" id="181874"/>
    <lineage>
        <taxon>Eukaryota</taxon>
        <taxon>Fungi</taxon>
        <taxon>Dikarya</taxon>
        <taxon>Basidiomycota</taxon>
        <taxon>Agaricomycotina</taxon>
        <taxon>Agaricomycetes</taxon>
        <taxon>Agaricomycetidae</taxon>
        <taxon>Agaricales</taxon>
        <taxon>Agaricineae</taxon>
        <taxon>Galeropsidaceae</taxon>
        <taxon>Panaeolus</taxon>
    </lineage>
</organism>
<dbReference type="InterPro" id="IPR040976">
    <property type="entry name" value="Pkinase_fungal"/>
</dbReference>
<evidence type="ECO:0000259" key="2">
    <source>
        <dbReference type="Pfam" id="PF17667"/>
    </source>
</evidence>
<dbReference type="InterPro" id="IPR008266">
    <property type="entry name" value="Tyr_kinase_AS"/>
</dbReference>
<dbReference type="PANTHER" id="PTHR38248">
    <property type="entry name" value="FUNK1 6"/>
    <property type="match status" value="1"/>
</dbReference>
<dbReference type="InParanoid" id="A0A409YIP6"/>
<dbReference type="GO" id="GO:0004672">
    <property type="term" value="F:protein kinase activity"/>
    <property type="evidence" value="ECO:0007669"/>
    <property type="project" value="InterPro"/>
</dbReference>
<dbReference type="PROSITE" id="PS00109">
    <property type="entry name" value="PROTEIN_KINASE_TYR"/>
    <property type="match status" value="1"/>
</dbReference>
<keyword evidence="4" id="KW-1185">Reference proteome</keyword>
<feature type="domain" description="Fungal-type protein kinase" evidence="2">
    <location>
        <begin position="443"/>
        <end position="561"/>
    </location>
</feature>